<proteinExistence type="predicted"/>
<dbReference type="PANTHER" id="PTHR37457">
    <property type="entry name" value="TRNA SELENOCYSTEINE 1-ASSOCIATED PROTEIN 1-RELATED"/>
    <property type="match status" value="1"/>
</dbReference>
<sequence>MAEARLFLTNKSKHTYLKVQTLPTTSKGELCRGRSSNWFEQKHSGYSLSGYDCVADENGRNLSVHGISRHPVATLVMPKEKFIVKNEELYESLMSCRWQPLDTVHSKIPDKPPQKHDAH</sequence>
<dbReference type="Pfam" id="PF17654">
    <property type="entry name" value="Trnau1ap"/>
    <property type="match status" value="1"/>
</dbReference>
<evidence type="ECO:0000313" key="3">
    <source>
        <dbReference type="Proteomes" id="UP000645828"/>
    </source>
</evidence>
<dbReference type="AlphaFoldDB" id="A0A811Y6Z3"/>
<evidence type="ECO:0000313" key="2">
    <source>
        <dbReference type="EMBL" id="CAD7673340.1"/>
    </source>
</evidence>
<dbReference type="InterPro" id="IPR040434">
    <property type="entry name" value="TSAP1"/>
</dbReference>
<reference evidence="2" key="1">
    <citation type="submission" date="2020-12" db="EMBL/GenBank/DDBJ databases">
        <authorList>
            <consortium name="Molecular Ecology Group"/>
        </authorList>
    </citation>
    <scope>NUCLEOTIDE SEQUENCE</scope>
    <source>
        <strain evidence="2">TBG_1078</strain>
    </source>
</reference>
<accession>A0A811Y6Z3</accession>
<protein>
    <submittedName>
        <fullName evidence="2">(raccoon dog) hypothetical protein</fullName>
    </submittedName>
</protein>
<dbReference type="PANTHER" id="PTHR37457:SF1">
    <property type="entry name" value="SIMILAR TO HUMAN CHROMOSOME 6 OPEN READING FRAME 52"/>
    <property type="match status" value="1"/>
</dbReference>
<feature type="domain" description="tRNA selenocysteine 1-associated protein 1 C-terminal" evidence="1">
    <location>
        <begin position="80"/>
        <end position="109"/>
    </location>
</feature>
<gene>
    <name evidence="2" type="ORF">NYPRO_LOCUS6135</name>
</gene>
<dbReference type="EMBL" id="CAJHUB010000671">
    <property type="protein sequence ID" value="CAD7673340.1"/>
    <property type="molecule type" value="Genomic_DNA"/>
</dbReference>
<evidence type="ECO:0000259" key="1">
    <source>
        <dbReference type="Pfam" id="PF17654"/>
    </source>
</evidence>
<organism evidence="2 3">
    <name type="scientific">Nyctereutes procyonoides</name>
    <name type="common">Raccoon dog</name>
    <name type="synonym">Canis procyonoides</name>
    <dbReference type="NCBI Taxonomy" id="34880"/>
    <lineage>
        <taxon>Eukaryota</taxon>
        <taxon>Metazoa</taxon>
        <taxon>Chordata</taxon>
        <taxon>Craniata</taxon>
        <taxon>Vertebrata</taxon>
        <taxon>Euteleostomi</taxon>
        <taxon>Mammalia</taxon>
        <taxon>Eutheria</taxon>
        <taxon>Laurasiatheria</taxon>
        <taxon>Carnivora</taxon>
        <taxon>Caniformia</taxon>
        <taxon>Canidae</taxon>
        <taxon>Nyctereutes</taxon>
    </lineage>
</organism>
<comment type="caution">
    <text evidence="2">The sequence shown here is derived from an EMBL/GenBank/DDBJ whole genome shotgun (WGS) entry which is preliminary data.</text>
</comment>
<dbReference type="InterPro" id="IPR041085">
    <property type="entry name" value="TSAP1_C"/>
</dbReference>
<keyword evidence="3" id="KW-1185">Reference proteome</keyword>
<dbReference type="Proteomes" id="UP000645828">
    <property type="component" value="Unassembled WGS sequence"/>
</dbReference>
<name>A0A811Y6Z3_NYCPR</name>